<feature type="domain" description="Aminoglycoside phosphotransferase" evidence="1">
    <location>
        <begin position="31"/>
        <end position="290"/>
    </location>
</feature>
<dbReference type="eggNOG" id="COG3173">
    <property type="taxonomic scope" value="Bacteria"/>
</dbReference>
<reference evidence="3" key="1">
    <citation type="submission" date="2009-11" db="EMBL/GenBank/DDBJ databases">
        <title>The complete chromosome of Xylanimonas cellulosilytica DSM 15894.</title>
        <authorList>
            <consortium name="US DOE Joint Genome Institute (JGI-PGF)"/>
            <person name="Lucas S."/>
            <person name="Copeland A."/>
            <person name="Lapidus A."/>
            <person name="Glavina del Rio T."/>
            <person name="Dalin E."/>
            <person name="Tice H."/>
            <person name="Bruce D."/>
            <person name="Goodwin L."/>
            <person name="Pitluck S."/>
            <person name="Kyrpides N."/>
            <person name="Mavromatis K."/>
            <person name="Ivanova N."/>
            <person name="Mikhailova N."/>
            <person name="Foster B."/>
            <person name="Clum A."/>
            <person name="Brettin T."/>
            <person name="Detter J.C."/>
            <person name="Han C."/>
            <person name="Larimer F."/>
            <person name="Land M."/>
            <person name="Hauser L."/>
            <person name="Markowitz V."/>
            <person name="Cheng J.F."/>
            <person name="Hugenholtz P."/>
            <person name="Woyke T."/>
            <person name="Wu D."/>
            <person name="Gehrich-Schroeter G."/>
            <person name="Schneider S."/>
            <person name="Pukall S.R."/>
            <person name="Klenk H.P."/>
            <person name="Eisen J.A."/>
        </authorList>
    </citation>
    <scope>NUCLEOTIDE SEQUENCE [LARGE SCALE GENOMIC DNA]</scope>
    <source>
        <strain evidence="3">DSM 15894 / CECT 5975 / LMG 20990 / XIL07</strain>
    </source>
</reference>
<keyword evidence="3" id="KW-1185">Reference proteome</keyword>
<dbReference type="Gene3D" id="3.30.200.20">
    <property type="entry name" value="Phosphorylase Kinase, domain 1"/>
    <property type="match status" value="1"/>
</dbReference>
<dbReference type="PANTHER" id="PTHR21310">
    <property type="entry name" value="AMINOGLYCOSIDE PHOSPHOTRANSFERASE-RELATED-RELATED"/>
    <property type="match status" value="1"/>
</dbReference>
<dbReference type="Pfam" id="PF01636">
    <property type="entry name" value="APH"/>
    <property type="match status" value="1"/>
</dbReference>
<dbReference type="EMBL" id="CP001821">
    <property type="protein sequence ID" value="ACZ30921.1"/>
    <property type="molecule type" value="Genomic_DNA"/>
</dbReference>
<name>D1BT79_XYLCX</name>
<dbReference type="InterPro" id="IPR051678">
    <property type="entry name" value="AGP_Transferase"/>
</dbReference>
<reference evidence="2 3" key="2">
    <citation type="journal article" date="2010" name="Stand. Genomic Sci.">
        <title>Complete genome sequence of Xylanimonas cellulosilytica type strain (XIL07).</title>
        <authorList>
            <person name="Foster B."/>
            <person name="Pukall R."/>
            <person name="Abt B."/>
            <person name="Nolan M."/>
            <person name="Glavina Del Rio T."/>
            <person name="Chen F."/>
            <person name="Lucas S."/>
            <person name="Tice H."/>
            <person name="Pitluck S."/>
            <person name="Cheng J.-F."/>
            <person name="Chertkov O."/>
            <person name="Brettin T."/>
            <person name="Han C."/>
            <person name="Detter J.C."/>
            <person name="Bruce D."/>
            <person name="Goodwin L."/>
            <person name="Ivanova N."/>
            <person name="Mavromatis K."/>
            <person name="Pati A."/>
            <person name="Mikhailova N."/>
            <person name="Chen A."/>
            <person name="Palaniappan K."/>
            <person name="Land M."/>
            <person name="Hauser L."/>
            <person name="Chang Y.-J."/>
            <person name="Jeffries C.D."/>
            <person name="Chain P."/>
            <person name="Rohde M."/>
            <person name="Goeker M."/>
            <person name="Bristow J."/>
            <person name="Eisen J.A."/>
            <person name="Markowitz V."/>
            <person name="Hugenholtz P."/>
            <person name="Kyrpides N.C."/>
            <person name="Klenk H.-P."/>
            <person name="Lapidus A."/>
        </authorList>
    </citation>
    <scope>NUCLEOTIDE SEQUENCE [LARGE SCALE GENOMIC DNA]</scope>
    <source>
        <strain evidence="3">DSM 15894 / CECT 5975 / LMG 20990 / XIL07</strain>
    </source>
</reference>
<dbReference type="InterPro" id="IPR002575">
    <property type="entry name" value="Aminoglycoside_PTrfase"/>
</dbReference>
<dbReference type="KEGG" id="xce:Xcel_1902"/>
<dbReference type="CDD" id="cd05155">
    <property type="entry name" value="APH_ChoK_like_1"/>
    <property type="match status" value="1"/>
</dbReference>
<accession>D1BT79</accession>
<dbReference type="Gene3D" id="3.90.1200.10">
    <property type="match status" value="1"/>
</dbReference>
<gene>
    <name evidence="2" type="ordered locus">Xcel_1902</name>
</gene>
<dbReference type="Proteomes" id="UP000002255">
    <property type="component" value="Chromosome"/>
</dbReference>
<dbReference type="AlphaFoldDB" id="D1BT79"/>
<evidence type="ECO:0000313" key="2">
    <source>
        <dbReference type="EMBL" id="ACZ30921.1"/>
    </source>
</evidence>
<evidence type="ECO:0000313" key="3">
    <source>
        <dbReference type="Proteomes" id="UP000002255"/>
    </source>
</evidence>
<dbReference type="STRING" id="446471.Xcel_1902"/>
<sequence>MRAELDVTVDLARALLVEQHPDLAHLPLAVAANGWDNVMVRAGSDLVLRLPRRAVAAPLLINERAALPLLEPVLSAAVPGVLVPVPVREGAPSEALGYPWPWNVLRWVDGVRAASTPVESRRAWAPTLGRFLAALHRPIADGVPVPRNPFRGVPLAARAVPPFAHLAAHAQHLLPGADAAAHEAALRSTWAQALRAPAYDGPPVWIHGDPHPANLVVAPGAPAPAAAGHGAHDRLVAVVDFGDVTAGDPASDLGSLWLTFDAEGRTACRRAMSDAGAVRDEATWVRARGWAMAFAGTMLAHPDEHPTMVPIGEHALAALLDDR</sequence>
<dbReference type="InterPro" id="IPR011009">
    <property type="entry name" value="Kinase-like_dom_sf"/>
</dbReference>
<proteinExistence type="predicted"/>
<organism evidence="2 3">
    <name type="scientific">Xylanimonas cellulosilytica (strain DSM 15894 / JCM 12276 / CECT 5975 / KCTC 9989 / LMG 20990 / NBRC 107835 / XIL07)</name>
    <dbReference type="NCBI Taxonomy" id="446471"/>
    <lineage>
        <taxon>Bacteria</taxon>
        <taxon>Bacillati</taxon>
        <taxon>Actinomycetota</taxon>
        <taxon>Actinomycetes</taxon>
        <taxon>Micrococcales</taxon>
        <taxon>Promicromonosporaceae</taxon>
        <taxon>Xylanimonas</taxon>
    </lineage>
</organism>
<dbReference type="SUPFAM" id="SSF56112">
    <property type="entry name" value="Protein kinase-like (PK-like)"/>
    <property type="match status" value="1"/>
</dbReference>
<dbReference type="RefSeq" id="WP_012878663.1">
    <property type="nucleotide sequence ID" value="NC_013530.1"/>
</dbReference>
<dbReference type="HOGENOM" id="CLU_074977_0_0_11"/>
<evidence type="ECO:0000259" key="1">
    <source>
        <dbReference type="Pfam" id="PF01636"/>
    </source>
</evidence>
<protein>
    <submittedName>
        <fullName evidence="2">Aminoglycoside phosphotransferase</fullName>
    </submittedName>
</protein>
<dbReference type="PANTHER" id="PTHR21310:SF42">
    <property type="entry name" value="BIFUNCTIONAL AAC_APH"/>
    <property type="match status" value="1"/>
</dbReference>